<reference evidence="2" key="2">
    <citation type="journal article" date="2014" name="ISME J.">
        <title>Microbial stratification in low pH oxic and suboxic macroscopic growths along an acid mine drainage.</title>
        <authorList>
            <person name="Mendez-Garcia C."/>
            <person name="Mesa V."/>
            <person name="Sprenger R.R."/>
            <person name="Richter M."/>
            <person name="Diez M.S."/>
            <person name="Solano J."/>
            <person name="Bargiela R."/>
            <person name="Golyshina O.V."/>
            <person name="Manteca A."/>
            <person name="Ramos J.L."/>
            <person name="Gallego J.R."/>
            <person name="Llorente I."/>
            <person name="Martins Dos Santos V.A."/>
            <person name="Jensen O.N."/>
            <person name="Pelaez A.I."/>
            <person name="Sanchez J."/>
            <person name="Ferrer M."/>
        </authorList>
    </citation>
    <scope>NUCLEOTIDE SEQUENCE</scope>
</reference>
<evidence type="ECO:0000259" key="1">
    <source>
        <dbReference type="Pfam" id="PF01610"/>
    </source>
</evidence>
<sequence>MEDRGGGLQMVALVGDAQPPVIRVAQRARDQLGGVPNYCAHRITNAVAEGLNSKIATIQKVAHGFRNNDRFRTAVVFGCGGLP</sequence>
<organism evidence="2">
    <name type="scientific">mine drainage metagenome</name>
    <dbReference type="NCBI Taxonomy" id="410659"/>
    <lineage>
        <taxon>unclassified sequences</taxon>
        <taxon>metagenomes</taxon>
        <taxon>ecological metagenomes</taxon>
    </lineage>
</organism>
<name>T1D6R2_9ZZZZ</name>
<accession>T1D6R2</accession>
<comment type="caution">
    <text evidence="2">The sequence shown here is derived from an EMBL/GenBank/DDBJ whole genome shotgun (WGS) entry which is preliminary data.</text>
</comment>
<evidence type="ECO:0000313" key="2">
    <source>
        <dbReference type="EMBL" id="EQD77099.1"/>
    </source>
</evidence>
<reference evidence="2" key="1">
    <citation type="submission" date="2013-08" db="EMBL/GenBank/DDBJ databases">
        <authorList>
            <person name="Mendez C."/>
            <person name="Richter M."/>
            <person name="Ferrer M."/>
            <person name="Sanchez J."/>
        </authorList>
    </citation>
    <scope>NUCLEOTIDE SEQUENCE</scope>
</reference>
<dbReference type="Pfam" id="PF01610">
    <property type="entry name" value="DDE_Tnp_ISL3"/>
    <property type="match status" value="1"/>
</dbReference>
<dbReference type="InterPro" id="IPR002560">
    <property type="entry name" value="Transposase_DDE"/>
</dbReference>
<dbReference type="AlphaFoldDB" id="T1D6R2"/>
<protein>
    <submittedName>
        <fullName evidence="2">Transposase</fullName>
    </submittedName>
</protein>
<proteinExistence type="predicted"/>
<gene>
    <name evidence="2" type="ORF">B1B_01253</name>
</gene>
<feature type="domain" description="Transposase IS204/IS1001/IS1096/IS1165 DDE" evidence="1">
    <location>
        <begin position="19"/>
        <end position="74"/>
    </location>
</feature>
<dbReference type="EMBL" id="AUZY01000879">
    <property type="protein sequence ID" value="EQD77099.1"/>
    <property type="molecule type" value="Genomic_DNA"/>
</dbReference>